<accession>A0A9P5G6J2</accession>
<proteinExistence type="predicted"/>
<dbReference type="Proteomes" id="UP000750522">
    <property type="component" value="Unassembled WGS sequence"/>
</dbReference>
<sequence>MITDSLFPASSSYTGSIAQPNLSSSLIGTKSSLRYDDLLSADNIGKRKVIKNMRSHSVRSYSRRMSALNPPSKVSTNLTLDYDDEEEEDENVVVDDLDDECVFGAMD</sequence>
<evidence type="ECO:0000313" key="2">
    <source>
        <dbReference type="Proteomes" id="UP000750522"/>
    </source>
</evidence>
<comment type="caution">
    <text evidence="1">The sequence shown here is derived from an EMBL/GenBank/DDBJ whole genome shotgun (WGS) entry which is preliminary data.</text>
</comment>
<name>A0A9P5G6J2_GEOCN</name>
<organism evidence="1 2">
    <name type="scientific">Geotrichum candidum</name>
    <name type="common">Oospora lactis</name>
    <name type="synonym">Dipodascus geotrichum</name>
    <dbReference type="NCBI Taxonomy" id="1173061"/>
    <lineage>
        <taxon>Eukaryota</taxon>
        <taxon>Fungi</taxon>
        <taxon>Dikarya</taxon>
        <taxon>Ascomycota</taxon>
        <taxon>Saccharomycotina</taxon>
        <taxon>Dipodascomycetes</taxon>
        <taxon>Dipodascales</taxon>
        <taxon>Dipodascaceae</taxon>
        <taxon>Geotrichum</taxon>
    </lineage>
</organism>
<gene>
    <name evidence="1" type="ORF">DV451_002256</name>
</gene>
<evidence type="ECO:0000313" key="1">
    <source>
        <dbReference type="EMBL" id="KAF5101212.1"/>
    </source>
</evidence>
<protein>
    <submittedName>
        <fullName evidence="1">Uncharacterized protein</fullName>
    </submittedName>
</protein>
<dbReference type="AlphaFoldDB" id="A0A9P5G6J2"/>
<reference evidence="1" key="1">
    <citation type="journal article" date="2020" name="Front. Microbiol.">
        <title>Phenotypic and Genetic Characterization of the Cheese Ripening Yeast Geotrichum candidum.</title>
        <authorList>
            <person name="Perkins V."/>
            <person name="Vignola S."/>
            <person name="Lessard M.H."/>
            <person name="Plante P.L."/>
            <person name="Corbeil J."/>
            <person name="Dugat-Bony E."/>
            <person name="Frenette M."/>
            <person name="Labrie S."/>
        </authorList>
    </citation>
    <scope>NUCLEOTIDE SEQUENCE</scope>
    <source>
        <strain evidence="1">LMA-70</strain>
    </source>
</reference>
<dbReference type="EMBL" id="QQZK01000039">
    <property type="protein sequence ID" value="KAF5101212.1"/>
    <property type="molecule type" value="Genomic_DNA"/>
</dbReference>
<reference evidence="1" key="2">
    <citation type="submission" date="2020-01" db="EMBL/GenBank/DDBJ databases">
        <authorList>
            <person name="Perkins V."/>
            <person name="Lessard M.-H."/>
            <person name="Dugat-Bony E."/>
            <person name="Frenette M."/>
            <person name="Labrie S."/>
        </authorList>
    </citation>
    <scope>NUCLEOTIDE SEQUENCE</scope>
    <source>
        <strain evidence="1">LMA-70</strain>
    </source>
</reference>